<evidence type="ECO:0000313" key="10">
    <source>
        <dbReference type="Proteomes" id="UP000229972"/>
    </source>
</evidence>
<dbReference type="Pfam" id="PF03372">
    <property type="entry name" value="Exo_endo_phos"/>
    <property type="match status" value="1"/>
</dbReference>
<feature type="binding site" evidence="6">
    <location>
        <position position="35"/>
    </location>
    <ligand>
        <name>Mg(2+)</name>
        <dbReference type="ChEBI" id="CHEBI:18420"/>
        <label>1</label>
    </ligand>
</feature>
<feature type="binding site" evidence="6">
    <location>
        <position position="7"/>
    </location>
    <ligand>
        <name>Mg(2+)</name>
        <dbReference type="ChEBI" id="CHEBI:18420"/>
        <label>1</label>
    </ligand>
</feature>
<dbReference type="SUPFAM" id="SSF56219">
    <property type="entry name" value="DNase I-like"/>
    <property type="match status" value="1"/>
</dbReference>
<evidence type="ECO:0000256" key="2">
    <source>
        <dbReference type="ARBA" id="ARBA00022723"/>
    </source>
</evidence>
<dbReference type="CDD" id="cd09087">
    <property type="entry name" value="Ape1-like_AP-endo"/>
    <property type="match status" value="1"/>
</dbReference>
<dbReference type="InterPro" id="IPR005135">
    <property type="entry name" value="Endo/exonuclease/phosphatase"/>
</dbReference>
<dbReference type="PROSITE" id="PS51435">
    <property type="entry name" value="AP_NUCLEASE_F1_4"/>
    <property type="match status" value="1"/>
</dbReference>
<feature type="binding site" evidence="6">
    <location>
        <position position="250"/>
    </location>
    <ligand>
        <name>Mg(2+)</name>
        <dbReference type="ChEBI" id="CHEBI:18420"/>
        <label>1</label>
    </ligand>
</feature>
<evidence type="ECO:0000256" key="5">
    <source>
        <dbReference type="PIRSR" id="PIRSR604808-1"/>
    </source>
</evidence>
<sequence length="259" mass="29568">MNIISWNVNGIRAVAKKGFKDFLLSAKPDVLCLQEIKISDIARQNTEFDFAGYREYWNGAKRPGYSGTAILVKDGVGRQKIQVKEVVNGFGVAEFDDEGRVQTVDLGKFYLLNIYFPNANQELTRLPYRLAFNDALLKYIKRLEQKKPVVVTGDFNVAHEEIDLARPKENEGNAGFTLEERSWFTKFLQAGFIDTFRVLHAKKVQYSWWSFRAGARARNVGWRIDYFCISAKLKIKLKKAYILDQVTGSDHAPIGLDIS</sequence>
<comment type="caution">
    <text evidence="9">The sequence shown here is derived from an EMBL/GenBank/DDBJ whole genome shotgun (WGS) entry which is preliminary data.</text>
</comment>
<dbReference type="GO" id="GO:0003906">
    <property type="term" value="F:DNA-(apurinic or apyrimidinic site) endonuclease activity"/>
    <property type="evidence" value="ECO:0007669"/>
    <property type="project" value="TreeGrafter"/>
</dbReference>
<accession>A0A2H0V818</accession>
<protein>
    <submittedName>
        <fullName evidence="9">Exodeoxyribonuclease III</fullName>
    </submittedName>
</protein>
<name>A0A2H0V818_9BACT</name>
<dbReference type="NCBIfam" id="TIGR00633">
    <property type="entry name" value="xth"/>
    <property type="match status" value="1"/>
</dbReference>
<evidence type="ECO:0000256" key="7">
    <source>
        <dbReference type="PIRSR" id="PIRSR604808-3"/>
    </source>
</evidence>
<feature type="site" description="Interaction with DNA substrate" evidence="7">
    <location>
        <position position="251"/>
    </location>
</feature>
<dbReference type="GO" id="GO:0008081">
    <property type="term" value="F:phosphoric diester hydrolase activity"/>
    <property type="evidence" value="ECO:0007669"/>
    <property type="project" value="TreeGrafter"/>
</dbReference>
<dbReference type="PANTHER" id="PTHR22748">
    <property type="entry name" value="AP ENDONUCLEASE"/>
    <property type="match status" value="1"/>
</dbReference>
<feature type="domain" description="Endonuclease/exonuclease/phosphatase" evidence="8">
    <location>
        <begin position="4"/>
        <end position="251"/>
    </location>
</feature>
<evidence type="ECO:0000256" key="3">
    <source>
        <dbReference type="ARBA" id="ARBA00022801"/>
    </source>
</evidence>
<evidence type="ECO:0000256" key="1">
    <source>
        <dbReference type="ARBA" id="ARBA00007092"/>
    </source>
</evidence>
<dbReference type="NCBIfam" id="TIGR00195">
    <property type="entry name" value="exoDNase_III"/>
    <property type="match status" value="1"/>
</dbReference>
<dbReference type="GO" id="GO:0046872">
    <property type="term" value="F:metal ion binding"/>
    <property type="evidence" value="ECO:0007669"/>
    <property type="project" value="UniProtKB-KW"/>
</dbReference>
<keyword evidence="4 6" id="KW-0460">Magnesium</keyword>
<dbReference type="GO" id="GO:0003677">
    <property type="term" value="F:DNA binding"/>
    <property type="evidence" value="ECO:0007669"/>
    <property type="project" value="InterPro"/>
</dbReference>
<proteinExistence type="inferred from homology"/>
<feature type="active site" evidence="5">
    <location>
        <position position="115"/>
    </location>
</feature>
<dbReference type="Gene3D" id="3.60.10.10">
    <property type="entry name" value="Endonuclease/exonuclease/phosphatase"/>
    <property type="match status" value="1"/>
</dbReference>
<keyword evidence="6" id="KW-0464">Manganese</keyword>
<dbReference type="PANTHER" id="PTHR22748:SF6">
    <property type="entry name" value="DNA-(APURINIC OR APYRIMIDINIC SITE) ENDONUCLEASE"/>
    <property type="match status" value="1"/>
</dbReference>
<feature type="binding site" evidence="6">
    <location>
        <position position="154"/>
    </location>
    <ligand>
        <name>Mg(2+)</name>
        <dbReference type="ChEBI" id="CHEBI:18420"/>
        <label>1</label>
    </ligand>
</feature>
<evidence type="ECO:0000259" key="8">
    <source>
        <dbReference type="Pfam" id="PF03372"/>
    </source>
</evidence>
<keyword evidence="3" id="KW-0378">Hydrolase</keyword>
<comment type="cofactor">
    <cofactor evidence="6">
        <name>Mg(2+)</name>
        <dbReference type="ChEBI" id="CHEBI:18420"/>
    </cofactor>
    <cofactor evidence="6">
        <name>Mn(2+)</name>
        <dbReference type="ChEBI" id="CHEBI:29035"/>
    </cofactor>
    <text evidence="6">Probably binds two magnesium or manganese ions per subunit.</text>
</comment>
<dbReference type="GO" id="GO:0006284">
    <property type="term" value="P:base-excision repair"/>
    <property type="evidence" value="ECO:0007669"/>
    <property type="project" value="TreeGrafter"/>
</dbReference>
<comment type="similarity">
    <text evidence="1">Belongs to the DNA repair enzymes AP/ExoA family.</text>
</comment>
<dbReference type="GO" id="GO:0008311">
    <property type="term" value="F:double-stranded DNA 3'-5' DNA exonuclease activity"/>
    <property type="evidence" value="ECO:0007669"/>
    <property type="project" value="TreeGrafter"/>
</dbReference>
<dbReference type="PROSITE" id="PS00726">
    <property type="entry name" value="AP_NUCLEASE_F1_1"/>
    <property type="match status" value="1"/>
</dbReference>
<feature type="site" description="Transition state stabilizer" evidence="7">
    <location>
        <position position="156"/>
    </location>
</feature>
<feature type="active site" description="Proton acceptor" evidence="5">
    <location>
        <position position="251"/>
    </location>
</feature>
<keyword evidence="2 6" id="KW-0479">Metal-binding</keyword>
<dbReference type="EMBL" id="PFAL01000032">
    <property type="protein sequence ID" value="PIR95247.1"/>
    <property type="molecule type" value="Genomic_DNA"/>
</dbReference>
<feature type="active site" description="Proton donor/acceptor" evidence="5">
    <location>
        <position position="154"/>
    </location>
</feature>
<feature type="binding site" evidence="6">
    <location>
        <position position="156"/>
    </location>
    <ligand>
        <name>Mg(2+)</name>
        <dbReference type="ChEBI" id="CHEBI:18420"/>
        <label>1</label>
    </ligand>
</feature>
<evidence type="ECO:0000313" key="9">
    <source>
        <dbReference type="EMBL" id="PIR95247.1"/>
    </source>
</evidence>
<dbReference type="Proteomes" id="UP000229972">
    <property type="component" value="Unassembled WGS sequence"/>
</dbReference>
<feature type="site" description="Important for catalytic activity" evidence="7">
    <location>
        <position position="225"/>
    </location>
</feature>
<organism evidence="9 10">
    <name type="scientific">Candidatus Falkowbacteria bacterium CG10_big_fil_rev_8_21_14_0_10_37_18</name>
    <dbReference type="NCBI Taxonomy" id="1974562"/>
    <lineage>
        <taxon>Bacteria</taxon>
        <taxon>Candidatus Falkowiibacteriota</taxon>
    </lineage>
</organism>
<evidence type="ECO:0000256" key="6">
    <source>
        <dbReference type="PIRSR" id="PIRSR604808-2"/>
    </source>
</evidence>
<dbReference type="InterPro" id="IPR004808">
    <property type="entry name" value="AP_endonuc_1"/>
</dbReference>
<reference evidence="10" key="1">
    <citation type="submission" date="2017-09" db="EMBL/GenBank/DDBJ databases">
        <title>Depth-based differentiation of microbial function through sediment-hosted aquifers and enrichment of novel symbionts in the deep terrestrial subsurface.</title>
        <authorList>
            <person name="Probst A.J."/>
            <person name="Ladd B."/>
            <person name="Jarett J.K."/>
            <person name="Geller-Mcgrath D.E."/>
            <person name="Sieber C.M.K."/>
            <person name="Emerson J.B."/>
            <person name="Anantharaman K."/>
            <person name="Thomas B.C."/>
            <person name="Malmstrom R."/>
            <person name="Stieglmeier M."/>
            <person name="Klingl A."/>
            <person name="Woyke T."/>
            <person name="Ryan C.M."/>
            <person name="Banfield J.F."/>
        </authorList>
    </citation>
    <scope>NUCLEOTIDE SEQUENCE [LARGE SCALE GENOMIC DNA]</scope>
</reference>
<dbReference type="InterPro" id="IPR036691">
    <property type="entry name" value="Endo/exonu/phosph_ase_sf"/>
</dbReference>
<dbReference type="AlphaFoldDB" id="A0A2H0V818"/>
<feature type="binding site" evidence="6">
    <location>
        <position position="251"/>
    </location>
    <ligand>
        <name>Mg(2+)</name>
        <dbReference type="ChEBI" id="CHEBI:18420"/>
        <label>1</label>
    </ligand>
</feature>
<dbReference type="InterPro" id="IPR020847">
    <property type="entry name" value="AP_endonuclease_F1_BS"/>
</dbReference>
<evidence type="ECO:0000256" key="4">
    <source>
        <dbReference type="ARBA" id="ARBA00022842"/>
    </source>
</evidence>
<gene>
    <name evidence="9" type="primary">xth</name>
    <name evidence="9" type="ORF">COT93_03575</name>
</gene>